<organism evidence="1 2">
    <name type="scientific">Pseudocercospora fijiensis (strain CIRAD86)</name>
    <name type="common">Black leaf streak disease fungus</name>
    <name type="synonym">Mycosphaerella fijiensis</name>
    <dbReference type="NCBI Taxonomy" id="383855"/>
    <lineage>
        <taxon>Eukaryota</taxon>
        <taxon>Fungi</taxon>
        <taxon>Dikarya</taxon>
        <taxon>Ascomycota</taxon>
        <taxon>Pezizomycotina</taxon>
        <taxon>Dothideomycetes</taxon>
        <taxon>Dothideomycetidae</taxon>
        <taxon>Mycosphaerellales</taxon>
        <taxon>Mycosphaerellaceae</taxon>
        <taxon>Pseudocercospora</taxon>
    </lineage>
</organism>
<dbReference type="KEGG" id="pfj:MYCFIDRAFT_172732"/>
<dbReference type="GeneID" id="19332851"/>
<evidence type="ECO:0000313" key="1">
    <source>
        <dbReference type="EMBL" id="EME87060.1"/>
    </source>
</evidence>
<evidence type="ECO:0000313" key="2">
    <source>
        <dbReference type="Proteomes" id="UP000016932"/>
    </source>
</evidence>
<sequence>MRRYKAQFRSFTLTLSYSFPWRGLFASRLVRDRSALELSDSSAFDIASFSLHLWTSFVFSSRAESVKMAATTASWRVFHTAELLEQILLDVSPASTGQLVHDANYEYNEGDEIDDEEDDDEDALSSRLTLLRCQRVSIAFRNTIASSPQLQRCLFFSPPSAPTANSFHLNTLAISKDAICYLCHKLDFGMELYNGQLNFYFCDASWFRGALQLSKVDRQASWRRMYLRSGGLQVERIAVWANRGRYLIPGGPYRQRVDWEVSLADPTIGDGRHFTRTEPLARKTRYLS</sequence>
<gene>
    <name evidence="1" type="ORF">MYCFIDRAFT_172732</name>
</gene>
<name>M2ZB27_PSEFD</name>
<dbReference type="VEuPathDB" id="FungiDB:MYCFIDRAFT_172732"/>
<reference evidence="1 2" key="1">
    <citation type="journal article" date="2012" name="PLoS Pathog.">
        <title>Diverse lifestyles and strategies of plant pathogenesis encoded in the genomes of eighteen Dothideomycetes fungi.</title>
        <authorList>
            <person name="Ohm R.A."/>
            <person name="Feau N."/>
            <person name="Henrissat B."/>
            <person name="Schoch C.L."/>
            <person name="Horwitz B.A."/>
            <person name="Barry K.W."/>
            <person name="Condon B.J."/>
            <person name="Copeland A.C."/>
            <person name="Dhillon B."/>
            <person name="Glaser F."/>
            <person name="Hesse C.N."/>
            <person name="Kosti I."/>
            <person name="LaButti K."/>
            <person name="Lindquist E.A."/>
            <person name="Lucas S."/>
            <person name="Salamov A.A."/>
            <person name="Bradshaw R.E."/>
            <person name="Ciuffetti L."/>
            <person name="Hamelin R.C."/>
            <person name="Kema G.H.J."/>
            <person name="Lawrence C."/>
            <person name="Scott J.A."/>
            <person name="Spatafora J.W."/>
            <person name="Turgeon B.G."/>
            <person name="de Wit P.J.G.M."/>
            <person name="Zhong S."/>
            <person name="Goodwin S.B."/>
            <person name="Grigoriev I.V."/>
        </authorList>
    </citation>
    <scope>NUCLEOTIDE SEQUENCE [LARGE SCALE GENOMIC DNA]</scope>
    <source>
        <strain evidence="1 2">CIRAD86</strain>
    </source>
</reference>
<dbReference type="RefSeq" id="XP_007924113.1">
    <property type="nucleotide sequence ID" value="XM_007925922.1"/>
</dbReference>
<dbReference type="EMBL" id="KB446556">
    <property type="protein sequence ID" value="EME87060.1"/>
    <property type="molecule type" value="Genomic_DNA"/>
</dbReference>
<protein>
    <submittedName>
        <fullName evidence="1">Uncharacterized protein</fullName>
    </submittedName>
</protein>
<dbReference type="HOGENOM" id="CLU_966841_0_0_1"/>
<dbReference type="AlphaFoldDB" id="M2ZB27"/>
<keyword evidence="2" id="KW-1185">Reference proteome</keyword>
<accession>M2ZB27</accession>
<dbReference type="Proteomes" id="UP000016932">
    <property type="component" value="Unassembled WGS sequence"/>
</dbReference>
<proteinExistence type="predicted"/>